<keyword evidence="1" id="KW-0472">Membrane</keyword>
<protein>
    <recommendedName>
        <fullName evidence="4">DUF4230 domain-containing protein</fullName>
    </recommendedName>
</protein>
<evidence type="ECO:0008006" key="4">
    <source>
        <dbReference type="Google" id="ProtNLM"/>
    </source>
</evidence>
<evidence type="ECO:0000313" key="2">
    <source>
        <dbReference type="EMBL" id="MEC5424735.1"/>
    </source>
</evidence>
<comment type="caution">
    <text evidence="2">The sequence shown here is derived from an EMBL/GenBank/DDBJ whole genome shotgun (WGS) entry which is preliminary data.</text>
</comment>
<feature type="transmembrane region" description="Helical" evidence="1">
    <location>
        <begin position="5"/>
        <end position="23"/>
    </location>
</feature>
<evidence type="ECO:0000256" key="1">
    <source>
        <dbReference type="SAM" id="Phobius"/>
    </source>
</evidence>
<organism evidence="2 3">
    <name type="scientific">Virgibacillus tibetensis</name>
    <dbReference type="NCBI Taxonomy" id="3042313"/>
    <lineage>
        <taxon>Bacteria</taxon>
        <taxon>Bacillati</taxon>
        <taxon>Bacillota</taxon>
        <taxon>Bacilli</taxon>
        <taxon>Bacillales</taxon>
        <taxon>Bacillaceae</taxon>
        <taxon>Virgibacillus</taxon>
    </lineage>
</organism>
<proteinExistence type="predicted"/>
<dbReference type="RefSeq" id="WP_327608301.1">
    <property type="nucleotide sequence ID" value="NZ_JARZFX010000008.1"/>
</dbReference>
<evidence type="ECO:0000313" key="3">
    <source>
        <dbReference type="Proteomes" id="UP001335737"/>
    </source>
</evidence>
<sequence>MKKIIILCISLVVLIFIGSYIYLKINPPLVAVQSGTAMERQILLVKVGNKNLFGEIEIQDVLVNDSIKPSRMKVQVSDQSKGFIISDRFDGEEEQEYTFKDLDNIKLQPKTDPQRQLEKVNNSVSTKEDLIYAITLGHQNSIDKAIINYRYLGMSFKKVVSIE</sequence>
<accession>A0ABU6KHP4</accession>
<dbReference type="EMBL" id="JARZFX010000008">
    <property type="protein sequence ID" value="MEC5424735.1"/>
    <property type="molecule type" value="Genomic_DNA"/>
</dbReference>
<reference evidence="2 3" key="1">
    <citation type="journal article" date="2024" name="Int. J. Syst. Evol. Microbiol.">
        <title>Virgibacillus tibetensis sp. nov., isolated from salt lake on the Tibetan Plateau of China.</title>
        <authorList>
            <person name="Phurbu D."/>
            <person name="Liu Z.-X."/>
            <person name="Wang R."/>
            <person name="Zheng Y.-Y."/>
            <person name="Liu H.-C."/>
            <person name="Zhou Y.-G."/>
            <person name="Yu Y.-J."/>
            <person name="Li A.-H."/>
        </authorList>
    </citation>
    <scope>NUCLEOTIDE SEQUENCE [LARGE SCALE GENOMIC DNA]</scope>
    <source>
        <strain evidence="2 3">C22-A2</strain>
    </source>
</reference>
<keyword evidence="1" id="KW-0812">Transmembrane</keyword>
<dbReference type="Proteomes" id="UP001335737">
    <property type="component" value="Unassembled WGS sequence"/>
</dbReference>
<gene>
    <name evidence="2" type="ORF">QGM71_14710</name>
</gene>
<name>A0ABU6KHP4_9BACI</name>
<keyword evidence="1" id="KW-1133">Transmembrane helix</keyword>
<keyword evidence="3" id="KW-1185">Reference proteome</keyword>